<dbReference type="SUPFAM" id="SSF56935">
    <property type="entry name" value="Porins"/>
    <property type="match status" value="1"/>
</dbReference>
<evidence type="ECO:0000256" key="3">
    <source>
        <dbReference type="ARBA" id="ARBA00023237"/>
    </source>
</evidence>
<evidence type="ECO:0000313" key="5">
    <source>
        <dbReference type="EMBL" id="HIZ01256.1"/>
    </source>
</evidence>
<dbReference type="AlphaFoldDB" id="A0A9D2A4G1"/>
<dbReference type="Proteomes" id="UP000824023">
    <property type="component" value="Unassembled WGS sequence"/>
</dbReference>
<accession>A0A9D2A4G1</accession>
<reference evidence="5" key="2">
    <citation type="submission" date="2021-04" db="EMBL/GenBank/DDBJ databases">
        <authorList>
            <person name="Gilroy R."/>
        </authorList>
    </citation>
    <scope>NUCLEOTIDE SEQUENCE</scope>
    <source>
        <strain evidence="5">ChiHjej12B11-24981</strain>
    </source>
</reference>
<keyword evidence="3" id="KW-0998">Cell outer membrane</keyword>
<dbReference type="GO" id="GO:0009279">
    <property type="term" value="C:cell outer membrane"/>
    <property type="evidence" value="ECO:0007669"/>
    <property type="project" value="UniProtKB-SubCell"/>
</dbReference>
<dbReference type="EMBL" id="DXCK01000047">
    <property type="protein sequence ID" value="HIZ01256.1"/>
    <property type="molecule type" value="Genomic_DNA"/>
</dbReference>
<feature type="chain" id="PRO_5039016852" evidence="4">
    <location>
        <begin position="24"/>
        <end position="544"/>
    </location>
</feature>
<sequence length="544" mass="61055">MKTKIQYTLAAFLLLPAALTAQTQNPDTTLNRTVVVEQEYAPHLRDAAKVNVLPRVDEPQVTPRQVEYDVALSPATQIPAGTLQAFAADEAPEQATPGYVRAGYGNYNNLDVYANYLFRLSSADRLGLMFGMDGMDGKLDWGDDAPKWNAFDYRTRAAVDYTHRFGRLDLNVAGHFGLRNFNLLPDSYAGKQKFTSGDVHLGVASTVADLPVQYRAETNLMFYQRQHGPGYDGAQEVLARTKADVWGIISDGQSVGLKVQMDNAVYSKNDFDNYTALSLTPYYRYENGRWDIRAGVHVDPAFGFTNELCVSPDVRVQYAFPANAVLYLQATGGRLLNDFRRLESVSPYAEPAGQLAATYEQVNAALGVKWGTAWGYWMHLFGGYQNLQDDVFYCDLPVETSAYALGLGTWDTDNFYFGAELSYDYRDIFRLSAQGIYRSWDTDDAGKEIGVLAFKPAVTFDFKLDIHPVRPLRVHVGYRKVTRTEVEGERLDPIDNLYAGATYDLFPGIGVYARLDNLLNKTYQYDWFRPTEGFNLVGGVTFRF</sequence>
<protein>
    <submittedName>
        <fullName evidence="5">TonB-dependent receptor</fullName>
    </submittedName>
</protein>
<organism evidence="5 6">
    <name type="scientific">Candidatus Bacteroides merdipullorum</name>
    <dbReference type="NCBI Taxonomy" id="2838474"/>
    <lineage>
        <taxon>Bacteria</taxon>
        <taxon>Pseudomonadati</taxon>
        <taxon>Bacteroidota</taxon>
        <taxon>Bacteroidia</taxon>
        <taxon>Bacteroidales</taxon>
        <taxon>Bacteroidaceae</taxon>
        <taxon>Bacteroides</taxon>
    </lineage>
</organism>
<proteinExistence type="predicted"/>
<evidence type="ECO:0000313" key="6">
    <source>
        <dbReference type="Proteomes" id="UP000824023"/>
    </source>
</evidence>
<dbReference type="InterPro" id="IPR036942">
    <property type="entry name" value="Beta-barrel_TonB_sf"/>
</dbReference>
<evidence type="ECO:0000256" key="2">
    <source>
        <dbReference type="ARBA" id="ARBA00023136"/>
    </source>
</evidence>
<keyword evidence="2" id="KW-0472">Membrane</keyword>
<keyword evidence="5" id="KW-0675">Receptor</keyword>
<evidence type="ECO:0000256" key="4">
    <source>
        <dbReference type="SAM" id="SignalP"/>
    </source>
</evidence>
<gene>
    <name evidence="5" type="ORF">H9819_03260</name>
</gene>
<name>A0A9D2A4G1_9BACE</name>
<evidence type="ECO:0000256" key="1">
    <source>
        <dbReference type="ARBA" id="ARBA00004442"/>
    </source>
</evidence>
<dbReference type="Gene3D" id="2.40.170.20">
    <property type="entry name" value="TonB-dependent receptor, beta-barrel domain"/>
    <property type="match status" value="1"/>
</dbReference>
<feature type="signal peptide" evidence="4">
    <location>
        <begin position="1"/>
        <end position="23"/>
    </location>
</feature>
<comment type="subcellular location">
    <subcellularLocation>
        <location evidence="1">Cell outer membrane</location>
    </subcellularLocation>
</comment>
<reference evidence="5" key="1">
    <citation type="journal article" date="2021" name="PeerJ">
        <title>Extensive microbial diversity within the chicken gut microbiome revealed by metagenomics and culture.</title>
        <authorList>
            <person name="Gilroy R."/>
            <person name="Ravi A."/>
            <person name="Getino M."/>
            <person name="Pursley I."/>
            <person name="Horton D.L."/>
            <person name="Alikhan N.F."/>
            <person name="Baker D."/>
            <person name="Gharbi K."/>
            <person name="Hall N."/>
            <person name="Watson M."/>
            <person name="Adriaenssens E.M."/>
            <person name="Foster-Nyarko E."/>
            <person name="Jarju S."/>
            <person name="Secka A."/>
            <person name="Antonio M."/>
            <person name="Oren A."/>
            <person name="Chaudhuri R.R."/>
            <person name="La Ragione R."/>
            <person name="Hildebrand F."/>
            <person name="Pallen M.J."/>
        </authorList>
    </citation>
    <scope>NUCLEOTIDE SEQUENCE</scope>
    <source>
        <strain evidence="5">ChiHjej12B11-24981</strain>
    </source>
</reference>
<comment type="caution">
    <text evidence="5">The sequence shown here is derived from an EMBL/GenBank/DDBJ whole genome shotgun (WGS) entry which is preliminary data.</text>
</comment>
<keyword evidence="4" id="KW-0732">Signal</keyword>